<evidence type="ECO:0000256" key="2">
    <source>
        <dbReference type="SAM" id="Phobius"/>
    </source>
</evidence>
<evidence type="ECO:0000256" key="1">
    <source>
        <dbReference type="SAM" id="MobiDB-lite"/>
    </source>
</evidence>
<dbReference type="EMBL" id="AJVK01006783">
    <property type="status" value="NOT_ANNOTATED_CDS"/>
    <property type="molecule type" value="Genomic_DNA"/>
</dbReference>
<keyword evidence="2" id="KW-0472">Membrane</keyword>
<sequence length="214" mass="23104">MPASSGPVYQPTTVSYEPRPGGLLAQTTSVSSSLRMLKKPLPQALLLFVALLFVAAGVTMIANGAADFEDTEEHKEELGMDTAETTEGVDIGVVVGGVFMTVFGFFLLGLYIKVADWRRSCICPCHLSKKQGLARQFQGSGGGQILALNPSTDPLVSHTQYAPVSELPARPDDEERRNLMPDTKECVSSAEESDRMLDPDPRIVLRPTGHVEEA</sequence>
<dbReference type="VEuPathDB" id="VectorBase:PPAI009317"/>
<dbReference type="RefSeq" id="XP_055711788.1">
    <property type="nucleotide sequence ID" value="XM_055855813.1"/>
</dbReference>
<accession>A0A1B0DLS7</accession>
<dbReference type="OrthoDB" id="7665462at2759"/>
<feature type="transmembrane region" description="Helical" evidence="2">
    <location>
        <begin position="91"/>
        <end position="112"/>
    </location>
</feature>
<dbReference type="GeneID" id="129806941"/>
<dbReference type="KEGG" id="ppap:129806941"/>
<feature type="region of interest" description="Disordered" evidence="1">
    <location>
        <begin position="168"/>
        <end position="214"/>
    </location>
</feature>
<dbReference type="EnsemblMetazoa" id="PPAI009317-RA">
    <property type="protein sequence ID" value="PPAI009317-PA"/>
    <property type="gene ID" value="PPAI009317"/>
</dbReference>
<name>A0A1B0DLS7_PHLPP</name>
<dbReference type="VEuPathDB" id="VectorBase:PPAPM1_000508"/>
<keyword evidence="4" id="KW-1185">Reference proteome</keyword>
<evidence type="ECO:0000313" key="3">
    <source>
        <dbReference type="EnsemblMetazoa" id="PPAI009317-PA"/>
    </source>
</evidence>
<evidence type="ECO:0000313" key="4">
    <source>
        <dbReference type="Proteomes" id="UP000092462"/>
    </source>
</evidence>
<proteinExistence type="predicted"/>
<feature type="compositionally biased region" description="Basic and acidic residues" evidence="1">
    <location>
        <begin position="192"/>
        <end position="214"/>
    </location>
</feature>
<keyword evidence="2" id="KW-1133">Transmembrane helix</keyword>
<dbReference type="Proteomes" id="UP000092462">
    <property type="component" value="Unassembled WGS sequence"/>
</dbReference>
<keyword evidence="2" id="KW-0812">Transmembrane</keyword>
<reference evidence="3" key="1">
    <citation type="submission" date="2022-08" db="UniProtKB">
        <authorList>
            <consortium name="EnsemblMetazoa"/>
        </authorList>
    </citation>
    <scope>IDENTIFICATION</scope>
    <source>
        <strain evidence="3">Israel</strain>
    </source>
</reference>
<feature type="transmembrane region" description="Helical" evidence="2">
    <location>
        <begin position="44"/>
        <end position="66"/>
    </location>
</feature>
<feature type="compositionally biased region" description="Basic and acidic residues" evidence="1">
    <location>
        <begin position="169"/>
        <end position="185"/>
    </location>
</feature>
<dbReference type="AlphaFoldDB" id="A0A1B0DLS7"/>
<protein>
    <submittedName>
        <fullName evidence="3">Uncharacterized protein</fullName>
    </submittedName>
</protein>
<organism evidence="3 4">
    <name type="scientific">Phlebotomus papatasi</name>
    <name type="common">Sandfly</name>
    <dbReference type="NCBI Taxonomy" id="29031"/>
    <lineage>
        <taxon>Eukaryota</taxon>
        <taxon>Metazoa</taxon>
        <taxon>Ecdysozoa</taxon>
        <taxon>Arthropoda</taxon>
        <taxon>Hexapoda</taxon>
        <taxon>Insecta</taxon>
        <taxon>Pterygota</taxon>
        <taxon>Neoptera</taxon>
        <taxon>Endopterygota</taxon>
        <taxon>Diptera</taxon>
        <taxon>Nematocera</taxon>
        <taxon>Psychodoidea</taxon>
        <taxon>Psychodidae</taxon>
        <taxon>Phlebotomus</taxon>
        <taxon>Phlebotomus</taxon>
    </lineage>
</organism>